<dbReference type="SMART" id="SM00494">
    <property type="entry name" value="ChtBD2"/>
    <property type="match status" value="1"/>
</dbReference>
<feature type="compositionally biased region" description="Acidic residues" evidence="7">
    <location>
        <begin position="380"/>
        <end position="391"/>
    </location>
</feature>
<dbReference type="GO" id="GO:0005975">
    <property type="term" value="P:carbohydrate metabolic process"/>
    <property type="evidence" value="ECO:0007669"/>
    <property type="project" value="InterPro"/>
</dbReference>
<dbReference type="PROSITE" id="PS51910">
    <property type="entry name" value="GH18_2"/>
    <property type="match status" value="1"/>
</dbReference>
<comment type="similarity">
    <text evidence="1">Belongs to the glycosyl hydrolase 18 family. Chitinase class II subfamily.</text>
</comment>
<evidence type="ECO:0000259" key="9">
    <source>
        <dbReference type="PROSITE" id="PS50940"/>
    </source>
</evidence>
<dbReference type="InterPro" id="IPR050314">
    <property type="entry name" value="Glycosyl_Hydrlase_18"/>
</dbReference>
<evidence type="ECO:0000256" key="3">
    <source>
        <dbReference type="ARBA" id="ARBA00022801"/>
    </source>
</evidence>
<evidence type="ECO:0000256" key="8">
    <source>
        <dbReference type="SAM" id="SignalP"/>
    </source>
</evidence>
<dbReference type="AlphaFoldDB" id="A0AAJ6VXG1"/>
<feature type="domain" description="Chitin-binding type-2" evidence="9">
    <location>
        <begin position="418"/>
        <end position="479"/>
    </location>
</feature>
<dbReference type="SUPFAM" id="SSF51445">
    <property type="entry name" value="(Trans)glycosidases"/>
    <property type="match status" value="1"/>
</dbReference>
<evidence type="ECO:0000256" key="4">
    <source>
        <dbReference type="ARBA" id="ARBA00023157"/>
    </source>
</evidence>
<feature type="chain" id="PRO_5042590376" evidence="8">
    <location>
        <begin position="20"/>
        <end position="480"/>
    </location>
</feature>
<dbReference type="Pfam" id="PF01607">
    <property type="entry name" value="CBM_14"/>
    <property type="match status" value="1"/>
</dbReference>
<keyword evidence="8" id="KW-0732">Signal</keyword>
<dbReference type="RefSeq" id="XP_003743473.1">
    <property type="nucleotide sequence ID" value="XM_003743425.1"/>
</dbReference>
<organism evidence="11 12">
    <name type="scientific">Galendromus occidentalis</name>
    <name type="common">western predatory mite</name>
    <dbReference type="NCBI Taxonomy" id="34638"/>
    <lineage>
        <taxon>Eukaryota</taxon>
        <taxon>Metazoa</taxon>
        <taxon>Ecdysozoa</taxon>
        <taxon>Arthropoda</taxon>
        <taxon>Chelicerata</taxon>
        <taxon>Arachnida</taxon>
        <taxon>Acari</taxon>
        <taxon>Parasitiformes</taxon>
        <taxon>Mesostigmata</taxon>
        <taxon>Gamasina</taxon>
        <taxon>Phytoseioidea</taxon>
        <taxon>Phytoseiidae</taxon>
        <taxon>Typhlodrominae</taxon>
        <taxon>Galendromus</taxon>
    </lineage>
</organism>
<dbReference type="PANTHER" id="PTHR11177">
    <property type="entry name" value="CHITINASE"/>
    <property type="match status" value="1"/>
</dbReference>
<feature type="compositionally biased region" description="Pro residues" evidence="7">
    <location>
        <begin position="406"/>
        <end position="418"/>
    </location>
</feature>
<dbReference type="SUPFAM" id="SSF57625">
    <property type="entry name" value="Invertebrate chitin-binding proteins"/>
    <property type="match status" value="1"/>
</dbReference>
<dbReference type="GO" id="GO:0006032">
    <property type="term" value="P:chitin catabolic process"/>
    <property type="evidence" value="ECO:0007669"/>
    <property type="project" value="TreeGrafter"/>
</dbReference>
<dbReference type="InterPro" id="IPR036508">
    <property type="entry name" value="Chitin-bd_dom_sf"/>
</dbReference>
<dbReference type="FunFam" id="3.10.50.10:FF:000001">
    <property type="entry name" value="Chitinase 3-like 1"/>
    <property type="match status" value="1"/>
</dbReference>
<dbReference type="Gene3D" id="2.170.140.10">
    <property type="entry name" value="Chitin binding domain"/>
    <property type="match status" value="1"/>
</dbReference>
<dbReference type="PROSITE" id="PS50940">
    <property type="entry name" value="CHIT_BIND_II"/>
    <property type="match status" value="1"/>
</dbReference>
<evidence type="ECO:0000313" key="12">
    <source>
        <dbReference type="RefSeq" id="XP_003743473.1"/>
    </source>
</evidence>
<keyword evidence="11" id="KW-1185">Reference proteome</keyword>
<dbReference type="SUPFAM" id="SSF54556">
    <property type="entry name" value="Chitinase insertion domain"/>
    <property type="match status" value="1"/>
</dbReference>
<dbReference type="PROSITE" id="PS01095">
    <property type="entry name" value="GH18_1"/>
    <property type="match status" value="1"/>
</dbReference>
<dbReference type="InterPro" id="IPR001579">
    <property type="entry name" value="Glyco_hydro_18_chit_AS"/>
</dbReference>
<protein>
    <submittedName>
        <fullName evidence="12">Endochitinase</fullName>
    </submittedName>
</protein>
<accession>A0AAJ6VXG1</accession>
<evidence type="ECO:0000256" key="2">
    <source>
        <dbReference type="ARBA" id="ARBA00022669"/>
    </source>
</evidence>
<dbReference type="GO" id="GO:0004568">
    <property type="term" value="F:chitinase activity"/>
    <property type="evidence" value="ECO:0007669"/>
    <property type="project" value="TreeGrafter"/>
</dbReference>
<keyword evidence="3 6" id="KW-0378">Hydrolase</keyword>
<dbReference type="Proteomes" id="UP000694867">
    <property type="component" value="Unplaced"/>
</dbReference>
<dbReference type="GeneID" id="100900685"/>
<sequence>MKTSLILSALLALVGSAVAAKPFLCYWEFWGVYRADPHKGTIDKIPVNLCTHVIYSFVGLDENSNTVKPLDSERMDSDLRALRALKQKNSALKVIAAIGGWGEGAAKYSRLVSNTASIDKFVASVKDFVKKYELDGFDLDWEFPGATDRGGSPSDKANLITLLKKLREALPGKLLTIAVAGPQYRIDGGYDVPNIAKTVDYINVMSYDLRGPWDQATGNHVGLYGNGISVSQVMQAWRKAGAPANKLIMGFAFYGKSFTLQNPSNNGIGAPASAGQAGEVSQEGGTLFYYEICERISKRGWKRVFDDATKGPYAFGENQWVGYEDVEGIKHKTDLINKEGFAGAMVWAIELDDQSGVCGGGKFPLANAVSKGLGGNSDDGKDEDDDEDEDVVTPSPKPDPTTACPQPKPTPNPNPGPTPDCSSGEEYIPHASQCSRYIRCVNGQPIEMPCPPGLIFDYNLKVCNWPDSVNPKLPAGCQDA</sequence>
<dbReference type="InterPro" id="IPR001223">
    <property type="entry name" value="Glyco_hydro18_cat"/>
</dbReference>
<evidence type="ECO:0000256" key="7">
    <source>
        <dbReference type="SAM" id="MobiDB-lite"/>
    </source>
</evidence>
<feature type="signal peptide" evidence="8">
    <location>
        <begin position="1"/>
        <end position="19"/>
    </location>
</feature>
<dbReference type="InterPro" id="IPR002557">
    <property type="entry name" value="Chitin-bd_dom"/>
</dbReference>
<gene>
    <name evidence="12" type="primary">LOC100900685</name>
</gene>
<reference evidence="12" key="1">
    <citation type="submission" date="2025-08" db="UniProtKB">
        <authorList>
            <consortium name="RefSeq"/>
        </authorList>
    </citation>
    <scope>IDENTIFICATION</scope>
</reference>
<dbReference type="PANTHER" id="PTHR11177:SF317">
    <property type="entry name" value="CHITINASE 12-RELATED"/>
    <property type="match status" value="1"/>
</dbReference>
<evidence type="ECO:0000256" key="6">
    <source>
        <dbReference type="RuleBase" id="RU000489"/>
    </source>
</evidence>
<dbReference type="Gene3D" id="3.20.20.80">
    <property type="entry name" value="Glycosidases"/>
    <property type="match status" value="1"/>
</dbReference>
<dbReference type="InterPro" id="IPR017853">
    <property type="entry name" value="GH"/>
</dbReference>
<proteinExistence type="inferred from homology"/>
<feature type="region of interest" description="Disordered" evidence="7">
    <location>
        <begin position="371"/>
        <end position="424"/>
    </location>
</feature>
<dbReference type="InterPro" id="IPR029070">
    <property type="entry name" value="Chitinase_insertion_sf"/>
</dbReference>
<feature type="domain" description="GH18" evidence="10">
    <location>
        <begin position="21"/>
        <end position="376"/>
    </location>
</feature>
<dbReference type="GO" id="GO:0008061">
    <property type="term" value="F:chitin binding"/>
    <property type="evidence" value="ECO:0007669"/>
    <property type="project" value="UniProtKB-KW"/>
</dbReference>
<evidence type="ECO:0000256" key="5">
    <source>
        <dbReference type="ARBA" id="ARBA00023295"/>
    </source>
</evidence>
<dbReference type="InterPro" id="IPR011583">
    <property type="entry name" value="Chitinase_II/V-like_cat"/>
</dbReference>
<dbReference type="Pfam" id="PF00704">
    <property type="entry name" value="Glyco_hydro_18"/>
    <property type="match status" value="1"/>
</dbReference>
<keyword evidence="5 6" id="KW-0326">Glycosidase</keyword>
<dbReference type="Gene3D" id="3.10.50.10">
    <property type="match status" value="1"/>
</dbReference>
<evidence type="ECO:0000259" key="10">
    <source>
        <dbReference type="PROSITE" id="PS51910"/>
    </source>
</evidence>
<evidence type="ECO:0000256" key="1">
    <source>
        <dbReference type="ARBA" id="ARBA00009121"/>
    </source>
</evidence>
<dbReference type="GO" id="GO:0005576">
    <property type="term" value="C:extracellular region"/>
    <property type="evidence" value="ECO:0007669"/>
    <property type="project" value="InterPro"/>
</dbReference>
<dbReference type="KEGG" id="goe:100900685"/>
<keyword evidence="2" id="KW-0147">Chitin-binding</keyword>
<keyword evidence="4" id="KW-1015">Disulfide bond</keyword>
<name>A0AAJ6VXG1_9ACAR</name>
<evidence type="ECO:0000313" key="11">
    <source>
        <dbReference type="Proteomes" id="UP000694867"/>
    </source>
</evidence>
<dbReference type="SMART" id="SM00636">
    <property type="entry name" value="Glyco_18"/>
    <property type="match status" value="1"/>
</dbReference>